<evidence type="ECO:0000313" key="8">
    <source>
        <dbReference type="Proteomes" id="UP000604481"/>
    </source>
</evidence>
<dbReference type="SUPFAM" id="SSF109998">
    <property type="entry name" value="Triger factor/SurA peptide-binding domain-like"/>
    <property type="match status" value="1"/>
</dbReference>
<evidence type="ECO:0000256" key="2">
    <source>
        <dbReference type="ARBA" id="ARBA00007656"/>
    </source>
</evidence>
<dbReference type="PANTHER" id="PTHR47245:SF2">
    <property type="entry name" value="PEPTIDYL-PROLYL CIS-TRANS ISOMERASE HP_0175-RELATED"/>
    <property type="match status" value="1"/>
</dbReference>
<dbReference type="PANTHER" id="PTHR47245">
    <property type="entry name" value="PEPTIDYLPROLYL ISOMERASE"/>
    <property type="match status" value="1"/>
</dbReference>
<keyword evidence="4 5" id="KW-0697">Rotamase</keyword>
<comment type="similarity">
    <text evidence="2">Belongs to the PpiC/parvulin rotamase family.</text>
</comment>
<dbReference type="InterPro" id="IPR000297">
    <property type="entry name" value="PPIase_PpiC"/>
</dbReference>
<dbReference type="InterPro" id="IPR050245">
    <property type="entry name" value="PrsA_foldase"/>
</dbReference>
<evidence type="ECO:0000256" key="1">
    <source>
        <dbReference type="ARBA" id="ARBA00000971"/>
    </source>
</evidence>
<protein>
    <recommendedName>
        <fullName evidence="3">peptidylprolyl isomerase</fullName>
        <ecNumber evidence="3">5.2.1.8</ecNumber>
    </recommendedName>
</protein>
<reference evidence="7 8" key="1">
    <citation type="submission" date="2020-10" db="EMBL/GenBank/DDBJ databases">
        <title>The genome sequence of Chitinilyticum litopenaei 4Y14.</title>
        <authorList>
            <person name="Liu Y."/>
        </authorList>
    </citation>
    <scope>NUCLEOTIDE SEQUENCE [LARGE SCALE GENOMIC DNA]</scope>
    <source>
        <strain evidence="7 8">4Y14</strain>
    </source>
</reference>
<dbReference type="AlphaFoldDB" id="A0A8J7FIE4"/>
<evidence type="ECO:0000256" key="3">
    <source>
        <dbReference type="ARBA" id="ARBA00013194"/>
    </source>
</evidence>
<keyword evidence="8" id="KW-1185">Reference proteome</keyword>
<evidence type="ECO:0000256" key="5">
    <source>
        <dbReference type="PROSITE-ProRule" id="PRU00278"/>
    </source>
</evidence>
<dbReference type="SUPFAM" id="SSF54534">
    <property type="entry name" value="FKBP-like"/>
    <property type="match status" value="1"/>
</dbReference>
<keyword evidence="5 7" id="KW-0413">Isomerase</keyword>
<organism evidence="7 8">
    <name type="scientific">Chitinilyticum piscinae</name>
    <dbReference type="NCBI Taxonomy" id="2866724"/>
    <lineage>
        <taxon>Bacteria</taxon>
        <taxon>Pseudomonadati</taxon>
        <taxon>Pseudomonadota</taxon>
        <taxon>Betaproteobacteria</taxon>
        <taxon>Neisseriales</taxon>
        <taxon>Chitinibacteraceae</taxon>
        <taxon>Chitinilyticum</taxon>
    </lineage>
</organism>
<evidence type="ECO:0000256" key="4">
    <source>
        <dbReference type="ARBA" id="ARBA00023110"/>
    </source>
</evidence>
<comment type="catalytic activity">
    <reaction evidence="1">
        <text>[protein]-peptidylproline (omega=180) = [protein]-peptidylproline (omega=0)</text>
        <dbReference type="Rhea" id="RHEA:16237"/>
        <dbReference type="Rhea" id="RHEA-COMP:10747"/>
        <dbReference type="Rhea" id="RHEA-COMP:10748"/>
        <dbReference type="ChEBI" id="CHEBI:83833"/>
        <dbReference type="ChEBI" id="CHEBI:83834"/>
        <dbReference type="EC" id="5.2.1.8"/>
    </reaction>
</comment>
<proteinExistence type="inferred from homology"/>
<evidence type="ECO:0000313" key="7">
    <source>
        <dbReference type="EMBL" id="MBE9608760.1"/>
    </source>
</evidence>
<accession>A0A8J7FIE4</accession>
<gene>
    <name evidence="7" type="ORF">INR99_05295</name>
</gene>
<dbReference type="RefSeq" id="WP_194115284.1">
    <property type="nucleotide sequence ID" value="NZ_JADFUA010000002.1"/>
</dbReference>
<dbReference type="Proteomes" id="UP000604481">
    <property type="component" value="Unassembled WGS sequence"/>
</dbReference>
<sequence>MAILVNGVEITDAMIEAELPHHQQAAKPLDAAVQELILREVLQQEAASQGFAGEDAIADLLDSAIRIPAADDAACRQWYEQHPQAFVHGELAAASHILFQVTDSVPLDLLRAKAQGVLAELQEKPELFGQYARQYSNCPSSDVDGSLGQFGRGQMVPEFEKVVFALEEGTIAPRLVETRFGLHIVRCERKVAGIRAPFAAVQQRIADYLSDAATRQAMNHYLQQLAGKARIEGFELAVPASPLLQ</sequence>
<dbReference type="InterPro" id="IPR027304">
    <property type="entry name" value="Trigger_fact/SurA_dom_sf"/>
</dbReference>
<dbReference type="Pfam" id="PF00639">
    <property type="entry name" value="Rotamase"/>
    <property type="match status" value="1"/>
</dbReference>
<evidence type="ECO:0000259" key="6">
    <source>
        <dbReference type="PROSITE" id="PS50198"/>
    </source>
</evidence>
<dbReference type="EMBL" id="JADFUA010000002">
    <property type="protein sequence ID" value="MBE9608760.1"/>
    <property type="molecule type" value="Genomic_DNA"/>
</dbReference>
<dbReference type="PROSITE" id="PS50198">
    <property type="entry name" value="PPIC_PPIASE_2"/>
    <property type="match status" value="1"/>
</dbReference>
<feature type="domain" description="PpiC" evidence="6">
    <location>
        <begin position="89"/>
        <end position="189"/>
    </location>
</feature>
<dbReference type="InterPro" id="IPR046357">
    <property type="entry name" value="PPIase_dom_sf"/>
</dbReference>
<comment type="caution">
    <text evidence="7">The sequence shown here is derived from an EMBL/GenBank/DDBJ whole genome shotgun (WGS) entry which is preliminary data.</text>
</comment>
<name>A0A8J7FIE4_9NEIS</name>
<dbReference type="GO" id="GO:0003755">
    <property type="term" value="F:peptidyl-prolyl cis-trans isomerase activity"/>
    <property type="evidence" value="ECO:0007669"/>
    <property type="project" value="UniProtKB-KW"/>
</dbReference>
<dbReference type="EC" id="5.2.1.8" evidence="3"/>
<dbReference type="Gene3D" id="3.10.50.40">
    <property type="match status" value="1"/>
</dbReference>